<dbReference type="EMBL" id="SNZG01000032">
    <property type="protein sequence ID" value="TDR35157.1"/>
    <property type="molecule type" value="Genomic_DNA"/>
</dbReference>
<feature type="coiled-coil region" evidence="1">
    <location>
        <begin position="58"/>
        <end position="85"/>
    </location>
</feature>
<keyword evidence="1" id="KW-0175">Coiled coil</keyword>
<gene>
    <name evidence="4" type="ORF">DFR61_1327</name>
    <name evidence="3" type="ORF">NCTC10597_01187</name>
</gene>
<name>A0A8B4QA30_9BACL</name>
<dbReference type="AlphaFoldDB" id="A0A8B4QA30"/>
<keyword evidence="2" id="KW-1133">Transmembrane helix</keyword>
<sequence>MAGNIKGITIELNGDSTKLTSAIDGVKRQSIGLQSELKEVDKLLKFNPGNADLVAQKQQNLSKQIEATAQKLDVLKQAQQQVEAQFAAGTLSEEKYNAFQREVINTEMALKNYKVQLETVNTSQQELKSKTQQLETLFKATDTTIDQYANTIGVDLLQAIKSGSASSKQLDSALNQIGKAALGSEIDVEKMKRALATVDDGASLKEVQKDLSKVAKEANSAEIEVNSFGDTIKDVITGLATGGGIAAVVSQALDVSSLNTKIDITLDVPEESKASVREAIKGVETYGVDAEAALQGVQRQFALNKNASDEANSAIIEGAGVIASSFAGVDFTELVQETNELAAGLKISNEDALALTNVLLKTGFPPEQLDTISEYGLQMKQAGYSTAEIQAIFEQGIDTKSWNIDNLNDGVKEARLQMSSFGQEVPKALGDLLSKTDISSKKFQQWGKDVANGGDKGSKAMSEMANWLGKVKDKSLQNALATQIFGTKWEDQGPNMVSNLEGLSDAQDKTKENQDELNSSTEKMNADPAVQMRKAIMDIQTAVAPLLVSIAEIVSSIAKWVSENSALAGVIAAVVVGVGLVVGVFATLAPIVMTIGALIGGVGAAFSAVLLPIIAVVAAVGLVAAAVVAIHLIFRI</sequence>
<dbReference type="Proteomes" id="UP000294641">
    <property type="component" value="Unassembled WGS sequence"/>
</dbReference>
<evidence type="ECO:0000313" key="6">
    <source>
        <dbReference type="Proteomes" id="UP000294641"/>
    </source>
</evidence>
<dbReference type="Proteomes" id="UP000254330">
    <property type="component" value="Unassembled WGS sequence"/>
</dbReference>
<keyword evidence="2" id="KW-0812">Transmembrane</keyword>
<reference evidence="4 6" key="2">
    <citation type="submission" date="2019-03" db="EMBL/GenBank/DDBJ databases">
        <title>Genomic Encyclopedia of Type Strains, Phase IV (KMG-IV): sequencing the most valuable type-strain genomes for metagenomic binning, comparative biology and taxonomic classification.</title>
        <authorList>
            <person name="Goeker M."/>
        </authorList>
    </citation>
    <scope>NUCLEOTIDE SEQUENCE [LARGE SCALE GENOMIC DNA]</scope>
    <source>
        <strain evidence="4 6">DSM 20580</strain>
    </source>
</reference>
<evidence type="ECO:0000313" key="3">
    <source>
        <dbReference type="EMBL" id="STX09511.1"/>
    </source>
</evidence>
<keyword evidence="6" id="KW-1185">Reference proteome</keyword>
<organism evidence="3 5">
    <name type="scientific">Kurthia zopfii</name>
    <dbReference type="NCBI Taxonomy" id="1650"/>
    <lineage>
        <taxon>Bacteria</taxon>
        <taxon>Bacillati</taxon>
        <taxon>Bacillota</taxon>
        <taxon>Bacilli</taxon>
        <taxon>Bacillales</taxon>
        <taxon>Caryophanaceae</taxon>
        <taxon>Kurthia</taxon>
    </lineage>
</organism>
<proteinExistence type="predicted"/>
<evidence type="ECO:0000313" key="5">
    <source>
        <dbReference type="Proteomes" id="UP000254330"/>
    </source>
</evidence>
<reference evidence="3 5" key="1">
    <citation type="submission" date="2018-06" db="EMBL/GenBank/DDBJ databases">
        <authorList>
            <consortium name="Pathogen Informatics"/>
            <person name="Doyle S."/>
        </authorList>
    </citation>
    <scope>NUCLEOTIDE SEQUENCE [LARGE SCALE GENOMIC DNA]</scope>
    <source>
        <strain evidence="3 5">NCTC10597</strain>
    </source>
</reference>
<dbReference type="OrthoDB" id="2157658at2"/>
<dbReference type="RefSeq" id="WP_109350348.1">
    <property type="nucleotide sequence ID" value="NZ_BJUE01000029.1"/>
</dbReference>
<feature type="transmembrane region" description="Helical" evidence="2">
    <location>
        <begin position="535"/>
        <end position="554"/>
    </location>
</feature>
<evidence type="ECO:0000313" key="4">
    <source>
        <dbReference type="EMBL" id="TDR35157.1"/>
    </source>
</evidence>
<protein>
    <submittedName>
        <fullName evidence="3">Phage-related minor tail protein</fullName>
    </submittedName>
</protein>
<evidence type="ECO:0000256" key="2">
    <source>
        <dbReference type="SAM" id="Phobius"/>
    </source>
</evidence>
<feature type="transmembrane region" description="Helical" evidence="2">
    <location>
        <begin position="605"/>
        <end position="634"/>
    </location>
</feature>
<evidence type="ECO:0000256" key="1">
    <source>
        <dbReference type="SAM" id="Coils"/>
    </source>
</evidence>
<keyword evidence="2" id="KW-0472">Membrane</keyword>
<comment type="caution">
    <text evidence="3">The sequence shown here is derived from an EMBL/GenBank/DDBJ whole genome shotgun (WGS) entry which is preliminary data.</text>
</comment>
<dbReference type="EMBL" id="UGNP01000001">
    <property type="protein sequence ID" value="STX09511.1"/>
    <property type="molecule type" value="Genomic_DNA"/>
</dbReference>
<accession>A0A8B4QA30</accession>
<feature type="transmembrane region" description="Helical" evidence="2">
    <location>
        <begin position="566"/>
        <end position="599"/>
    </location>
</feature>